<feature type="region of interest" description="Disordered" evidence="1">
    <location>
        <begin position="1"/>
        <end position="26"/>
    </location>
</feature>
<evidence type="ECO:0000313" key="4">
    <source>
        <dbReference type="Proteomes" id="UP001500016"/>
    </source>
</evidence>
<dbReference type="EMBL" id="BAAAPE010000007">
    <property type="protein sequence ID" value="GAA2074979.1"/>
    <property type="molecule type" value="Genomic_DNA"/>
</dbReference>
<keyword evidence="4" id="KW-1185">Reference proteome</keyword>
<sequence length="158" mass="17252">MTEASADTGTNADAPTRTRTRTRARTRSAVDELLSRIAAGDPERVAALFAERVDWMIAENPGVPWIRPRETRADVAAHFAELAAGVASAPDNPRAVETVLVEGEDAVIMGMLKGHVRATGKSFRSPYVMRLTVREGRFVRYHLYEDSRAIAEACTPGT</sequence>
<dbReference type="InterPro" id="IPR032710">
    <property type="entry name" value="NTF2-like_dom_sf"/>
</dbReference>
<reference evidence="3 4" key="1">
    <citation type="journal article" date="2019" name="Int. J. Syst. Evol. Microbiol.">
        <title>The Global Catalogue of Microorganisms (GCM) 10K type strain sequencing project: providing services to taxonomists for standard genome sequencing and annotation.</title>
        <authorList>
            <consortium name="The Broad Institute Genomics Platform"/>
            <consortium name="The Broad Institute Genome Sequencing Center for Infectious Disease"/>
            <person name="Wu L."/>
            <person name="Ma J."/>
        </authorList>
    </citation>
    <scope>NUCLEOTIDE SEQUENCE [LARGE SCALE GENOMIC DNA]</scope>
    <source>
        <strain evidence="3 4">JCM 15478</strain>
    </source>
</reference>
<dbReference type="PANTHER" id="PTHR41252">
    <property type="entry name" value="BLR2505 PROTEIN"/>
    <property type="match status" value="1"/>
</dbReference>
<comment type="caution">
    <text evidence="3">The sequence shown here is derived from an EMBL/GenBank/DDBJ whole genome shotgun (WGS) entry which is preliminary data.</text>
</comment>
<dbReference type="Pfam" id="PF12680">
    <property type="entry name" value="SnoaL_2"/>
    <property type="match status" value="1"/>
</dbReference>
<proteinExistence type="predicted"/>
<dbReference type="RefSeq" id="WP_344527914.1">
    <property type="nucleotide sequence ID" value="NZ_BAAAPE010000007.1"/>
</dbReference>
<accession>A0ABN2VW66</accession>
<dbReference type="PANTHER" id="PTHR41252:SF1">
    <property type="entry name" value="BLR2505 PROTEIN"/>
    <property type="match status" value="1"/>
</dbReference>
<protein>
    <submittedName>
        <fullName evidence="3">Nuclear transport factor 2 family protein</fullName>
    </submittedName>
</protein>
<organism evidence="3 4">
    <name type="scientific">Streptomyces albiaxialis</name>
    <dbReference type="NCBI Taxonomy" id="329523"/>
    <lineage>
        <taxon>Bacteria</taxon>
        <taxon>Bacillati</taxon>
        <taxon>Actinomycetota</taxon>
        <taxon>Actinomycetes</taxon>
        <taxon>Kitasatosporales</taxon>
        <taxon>Streptomycetaceae</taxon>
        <taxon>Streptomyces</taxon>
    </lineage>
</organism>
<name>A0ABN2VW66_9ACTN</name>
<dbReference type="Gene3D" id="3.10.450.50">
    <property type="match status" value="1"/>
</dbReference>
<dbReference type="Proteomes" id="UP001500016">
    <property type="component" value="Unassembled WGS sequence"/>
</dbReference>
<feature type="domain" description="SnoaL-like" evidence="2">
    <location>
        <begin position="30"/>
        <end position="141"/>
    </location>
</feature>
<evidence type="ECO:0000259" key="2">
    <source>
        <dbReference type="Pfam" id="PF12680"/>
    </source>
</evidence>
<evidence type="ECO:0000256" key="1">
    <source>
        <dbReference type="SAM" id="MobiDB-lite"/>
    </source>
</evidence>
<dbReference type="SUPFAM" id="SSF54427">
    <property type="entry name" value="NTF2-like"/>
    <property type="match status" value="1"/>
</dbReference>
<evidence type="ECO:0000313" key="3">
    <source>
        <dbReference type="EMBL" id="GAA2074979.1"/>
    </source>
</evidence>
<feature type="compositionally biased region" description="Polar residues" evidence="1">
    <location>
        <begin position="1"/>
        <end position="13"/>
    </location>
</feature>
<gene>
    <name evidence="3" type="ORF">GCM10009801_29330</name>
</gene>
<dbReference type="InterPro" id="IPR037401">
    <property type="entry name" value="SnoaL-like"/>
</dbReference>